<protein>
    <submittedName>
        <fullName evidence="2">Uncharacterized protein</fullName>
    </submittedName>
</protein>
<evidence type="ECO:0000313" key="3">
    <source>
        <dbReference type="Proteomes" id="UP001148018"/>
    </source>
</evidence>
<accession>A0A9Q0E4G7</accession>
<comment type="caution">
    <text evidence="2">The sequence shown here is derived from an EMBL/GenBank/DDBJ whole genome shotgun (WGS) entry which is preliminary data.</text>
</comment>
<evidence type="ECO:0000313" key="2">
    <source>
        <dbReference type="EMBL" id="KAJ3600727.1"/>
    </source>
</evidence>
<dbReference type="AlphaFoldDB" id="A0A9Q0E4G7"/>
<name>A0A9Q0E4G7_9TELE</name>
<proteinExistence type="predicted"/>
<keyword evidence="3" id="KW-1185">Reference proteome</keyword>
<organism evidence="2 3">
    <name type="scientific">Muraenolepis orangiensis</name>
    <name type="common">Patagonian moray cod</name>
    <dbReference type="NCBI Taxonomy" id="630683"/>
    <lineage>
        <taxon>Eukaryota</taxon>
        <taxon>Metazoa</taxon>
        <taxon>Chordata</taxon>
        <taxon>Craniata</taxon>
        <taxon>Vertebrata</taxon>
        <taxon>Euteleostomi</taxon>
        <taxon>Actinopterygii</taxon>
        <taxon>Neopterygii</taxon>
        <taxon>Teleostei</taxon>
        <taxon>Neoteleostei</taxon>
        <taxon>Acanthomorphata</taxon>
        <taxon>Zeiogadaria</taxon>
        <taxon>Gadariae</taxon>
        <taxon>Gadiformes</taxon>
        <taxon>Muraenolepidoidei</taxon>
        <taxon>Muraenolepididae</taxon>
        <taxon>Muraenolepis</taxon>
    </lineage>
</organism>
<evidence type="ECO:0000256" key="1">
    <source>
        <dbReference type="SAM" id="MobiDB-lite"/>
    </source>
</evidence>
<feature type="region of interest" description="Disordered" evidence="1">
    <location>
        <begin position="44"/>
        <end position="73"/>
    </location>
</feature>
<dbReference type="Proteomes" id="UP001148018">
    <property type="component" value="Unassembled WGS sequence"/>
</dbReference>
<reference evidence="2" key="1">
    <citation type="submission" date="2022-07" db="EMBL/GenBank/DDBJ databases">
        <title>Chromosome-level genome of Muraenolepis orangiensis.</title>
        <authorList>
            <person name="Kim J."/>
        </authorList>
    </citation>
    <scope>NUCLEOTIDE SEQUENCE</scope>
    <source>
        <strain evidence="2">KU_S4_2022</strain>
        <tissue evidence="2">Muscle</tissue>
    </source>
</reference>
<dbReference type="EMBL" id="JANIIK010000047">
    <property type="protein sequence ID" value="KAJ3600727.1"/>
    <property type="molecule type" value="Genomic_DNA"/>
</dbReference>
<sequence>MSRRPLDSRKKKLVSTVNLDRVSTGPDAAALPDPSLVQDSLVEGREVNPPANPSSPRHGRLRDNTASEAAEGLATAPQEQQVGLASLFQTPFHEDWLIFSGFPVVYMDSVVAGIEASGILRQCCIKA</sequence>
<gene>
    <name evidence="2" type="ORF">NHX12_031704</name>
</gene>